<name>A0ABV8QMR9_9BACT</name>
<comment type="similarity">
    <text evidence="2">Belongs to the KdsC family.</text>
</comment>
<proteinExistence type="inferred from homology"/>
<sequence>MNVLAQLKNIQLFVLDVDGVLTDGFLMLMDNGEMARKMNVKDGYAMQLAIKKGYEIVIISGGNSQAVKTRLQRLGIQQIHLGITDKKTLLAEYVASTTYTWDQILYMGDDVPDVAPMQMVGVACAPNDAVPEVIAVAHYISPLSGGNGCVRDVIEKVLKLNNDWEVTESVASI</sequence>
<comment type="subunit">
    <text evidence="3">Homotetramer.</text>
</comment>
<dbReference type="Proteomes" id="UP001595907">
    <property type="component" value="Unassembled WGS sequence"/>
</dbReference>
<dbReference type="PIRSF" id="PIRSF006118">
    <property type="entry name" value="KDO8-P_Ptase"/>
    <property type="match status" value="1"/>
</dbReference>
<evidence type="ECO:0000256" key="1">
    <source>
        <dbReference type="ARBA" id="ARBA00001946"/>
    </source>
</evidence>
<evidence type="ECO:0000256" key="2">
    <source>
        <dbReference type="ARBA" id="ARBA00005893"/>
    </source>
</evidence>
<dbReference type="Gene3D" id="3.40.50.1000">
    <property type="entry name" value="HAD superfamily/HAD-like"/>
    <property type="match status" value="1"/>
</dbReference>
<dbReference type="NCBIfam" id="TIGR01670">
    <property type="entry name" value="KdsC-phosphatas"/>
    <property type="match status" value="1"/>
</dbReference>
<dbReference type="PANTHER" id="PTHR21485">
    <property type="entry name" value="HAD SUPERFAMILY MEMBERS CMAS AND KDSC"/>
    <property type="match status" value="1"/>
</dbReference>
<comment type="caution">
    <text evidence="7">The sequence shown here is derived from an EMBL/GenBank/DDBJ whole genome shotgun (WGS) entry which is preliminary data.</text>
</comment>
<dbReference type="InterPro" id="IPR010023">
    <property type="entry name" value="KdsC_fam"/>
</dbReference>
<dbReference type="RefSeq" id="WP_379706032.1">
    <property type="nucleotide sequence ID" value="NZ_JBHSCZ010000001.1"/>
</dbReference>
<keyword evidence="6" id="KW-0460">Magnesium</keyword>
<dbReference type="SFLD" id="SFLDG01138">
    <property type="entry name" value="C1.6.2:_Deoxy-d-mannose-octulo"/>
    <property type="match status" value="1"/>
</dbReference>
<dbReference type="EMBL" id="JBHSCZ010000001">
    <property type="protein sequence ID" value="MFC4261526.1"/>
    <property type="molecule type" value="Genomic_DNA"/>
</dbReference>
<evidence type="ECO:0000313" key="7">
    <source>
        <dbReference type="EMBL" id="MFC4261526.1"/>
    </source>
</evidence>
<evidence type="ECO:0000256" key="6">
    <source>
        <dbReference type="ARBA" id="ARBA00022842"/>
    </source>
</evidence>
<dbReference type="SFLD" id="SFLDS00003">
    <property type="entry name" value="Haloacid_Dehalogenase"/>
    <property type="match status" value="1"/>
</dbReference>
<accession>A0ABV8QMR9</accession>
<dbReference type="InterPro" id="IPR023214">
    <property type="entry name" value="HAD_sf"/>
</dbReference>
<dbReference type="SFLD" id="SFLDG01136">
    <property type="entry name" value="C1.6:_Phosphoserine_Phosphatas"/>
    <property type="match status" value="1"/>
</dbReference>
<gene>
    <name evidence="7" type="ORF">ACFOWM_01430</name>
</gene>
<protein>
    <submittedName>
        <fullName evidence="7">KdsC family phosphatase</fullName>
    </submittedName>
</protein>
<reference evidence="8" key="1">
    <citation type="journal article" date="2019" name="Int. J. Syst. Evol. Microbiol.">
        <title>The Global Catalogue of Microorganisms (GCM) 10K type strain sequencing project: providing services to taxonomists for standard genome sequencing and annotation.</title>
        <authorList>
            <consortium name="The Broad Institute Genomics Platform"/>
            <consortium name="The Broad Institute Genome Sequencing Center for Infectious Disease"/>
            <person name="Wu L."/>
            <person name="Ma J."/>
        </authorList>
    </citation>
    <scope>NUCLEOTIDE SEQUENCE [LARGE SCALE GENOMIC DNA]</scope>
    <source>
        <strain evidence="8">CECT 8289</strain>
    </source>
</reference>
<evidence type="ECO:0000256" key="5">
    <source>
        <dbReference type="ARBA" id="ARBA00022801"/>
    </source>
</evidence>
<evidence type="ECO:0000256" key="3">
    <source>
        <dbReference type="ARBA" id="ARBA00011881"/>
    </source>
</evidence>
<keyword evidence="8" id="KW-1185">Reference proteome</keyword>
<dbReference type="PANTHER" id="PTHR21485:SF3">
    <property type="entry name" value="N-ACYLNEURAMINATE CYTIDYLYLTRANSFERASE"/>
    <property type="match status" value="1"/>
</dbReference>
<dbReference type="InterPro" id="IPR050793">
    <property type="entry name" value="CMP-NeuNAc_synthase"/>
</dbReference>
<keyword evidence="4" id="KW-0479">Metal-binding</keyword>
<organism evidence="7 8">
    <name type="scientific">Ferruginibacter yonginensis</name>
    <dbReference type="NCBI Taxonomy" id="1310416"/>
    <lineage>
        <taxon>Bacteria</taxon>
        <taxon>Pseudomonadati</taxon>
        <taxon>Bacteroidota</taxon>
        <taxon>Chitinophagia</taxon>
        <taxon>Chitinophagales</taxon>
        <taxon>Chitinophagaceae</taxon>
        <taxon>Ferruginibacter</taxon>
    </lineage>
</organism>
<comment type="cofactor">
    <cofactor evidence="1">
        <name>Mg(2+)</name>
        <dbReference type="ChEBI" id="CHEBI:18420"/>
    </cofactor>
</comment>
<dbReference type="InterPro" id="IPR036412">
    <property type="entry name" value="HAD-like_sf"/>
</dbReference>
<dbReference type="SUPFAM" id="SSF56784">
    <property type="entry name" value="HAD-like"/>
    <property type="match status" value="1"/>
</dbReference>
<evidence type="ECO:0000313" key="8">
    <source>
        <dbReference type="Proteomes" id="UP001595907"/>
    </source>
</evidence>
<keyword evidence="5" id="KW-0378">Hydrolase</keyword>
<evidence type="ECO:0000256" key="4">
    <source>
        <dbReference type="ARBA" id="ARBA00022723"/>
    </source>
</evidence>